<proteinExistence type="predicted"/>
<evidence type="ECO:0000313" key="2">
    <source>
        <dbReference type="Proteomes" id="UP001143372"/>
    </source>
</evidence>
<comment type="caution">
    <text evidence="1">The sequence shown here is derived from an EMBL/GenBank/DDBJ whole genome shotgun (WGS) entry which is preliminary data.</text>
</comment>
<gene>
    <name evidence="1" type="ORF">GCM10008179_15090</name>
</gene>
<accession>A0A9W6MVG4</accession>
<name>A0A9W6MVG4_9HYPH</name>
<dbReference type="AlphaFoldDB" id="A0A9W6MVG4"/>
<dbReference type="EMBL" id="BSFI01000007">
    <property type="protein sequence ID" value="GLK67871.1"/>
    <property type="molecule type" value="Genomic_DNA"/>
</dbReference>
<protein>
    <submittedName>
        <fullName evidence="1">DUF1254 domain-containing protein</fullName>
    </submittedName>
</protein>
<reference evidence="1" key="2">
    <citation type="submission" date="2023-01" db="EMBL/GenBank/DDBJ databases">
        <authorList>
            <person name="Sun Q."/>
            <person name="Evtushenko L."/>
        </authorList>
    </citation>
    <scope>NUCLEOTIDE SEQUENCE</scope>
    <source>
        <strain evidence="1">VKM B-2347</strain>
    </source>
</reference>
<dbReference type="Proteomes" id="UP001143372">
    <property type="component" value="Unassembled WGS sequence"/>
</dbReference>
<reference evidence="1" key="1">
    <citation type="journal article" date="2014" name="Int. J. Syst. Evol. Microbiol.">
        <title>Complete genome sequence of Corynebacterium casei LMG S-19264T (=DSM 44701T), isolated from a smear-ripened cheese.</title>
        <authorList>
            <consortium name="US DOE Joint Genome Institute (JGI-PGF)"/>
            <person name="Walter F."/>
            <person name="Albersmeier A."/>
            <person name="Kalinowski J."/>
            <person name="Ruckert C."/>
        </authorList>
    </citation>
    <scope>NUCLEOTIDE SEQUENCE</scope>
    <source>
        <strain evidence="1">VKM B-2347</strain>
    </source>
</reference>
<organism evidence="1 2">
    <name type="scientific">Hansschlegelia plantiphila</name>
    <dbReference type="NCBI Taxonomy" id="374655"/>
    <lineage>
        <taxon>Bacteria</taxon>
        <taxon>Pseudomonadati</taxon>
        <taxon>Pseudomonadota</taxon>
        <taxon>Alphaproteobacteria</taxon>
        <taxon>Hyphomicrobiales</taxon>
        <taxon>Methylopilaceae</taxon>
        <taxon>Hansschlegelia</taxon>
    </lineage>
</organism>
<evidence type="ECO:0000313" key="1">
    <source>
        <dbReference type="EMBL" id="GLK67871.1"/>
    </source>
</evidence>
<keyword evidence="2" id="KW-1185">Reference proteome</keyword>
<dbReference type="RefSeq" id="WP_271168116.1">
    <property type="nucleotide sequence ID" value="NZ_BSFI01000007.1"/>
</dbReference>
<sequence length="187" mass="19470">MMRLLYALALGLTLGGLVHIASLLAVPSLARDSAYDRLSGANADGRFAVLADDGGEADALPFRDPAFVTAVCRYDLSRGSVTIRAALPSTYGVLSVHNRSGLPFYALTDRATTDGAVEVTILSAEDVAAAEVQDPPEGRPALRIVSPTPTGFVLVRLFASGESARPGLRDLASKASCGRAATRTLTP</sequence>